<comment type="caution">
    <text evidence="24">The sequence shown here is derived from an EMBL/GenBank/DDBJ whole genome shotgun (WGS) entry which is preliminary data.</text>
</comment>
<feature type="compositionally biased region" description="Polar residues" evidence="21">
    <location>
        <begin position="176"/>
        <end position="199"/>
    </location>
</feature>
<keyword evidence="11" id="KW-0735">Signal-anchor</keyword>
<dbReference type="EC" id="3.2.1.39" evidence="5"/>
<evidence type="ECO:0000256" key="18">
    <source>
        <dbReference type="ARBA" id="ARBA00042373"/>
    </source>
</evidence>
<evidence type="ECO:0000256" key="5">
    <source>
        <dbReference type="ARBA" id="ARBA00012780"/>
    </source>
</evidence>
<comment type="function">
    <text evidence="17">Glucanases play a role in cell expansion during growth, in cell-cell fusion during mating, and in spore release during sporulation. This enzyme may be involved in beta-glucan degradation. Active on laminarin and lichenan.</text>
</comment>
<evidence type="ECO:0000256" key="9">
    <source>
        <dbReference type="ARBA" id="ARBA00022729"/>
    </source>
</evidence>
<keyword evidence="25" id="KW-1185">Reference proteome</keyword>
<dbReference type="EMBL" id="WWBZ02000007">
    <property type="protein sequence ID" value="KAF4312250.1"/>
    <property type="molecule type" value="Genomic_DNA"/>
</dbReference>
<keyword evidence="6" id="KW-1003">Cell membrane</keyword>
<keyword evidence="14" id="KW-0119">Carbohydrate metabolism</keyword>
<keyword evidence="16" id="KW-0624">Polysaccharide degradation</keyword>
<evidence type="ECO:0000256" key="14">
    <source>
        <dbReference type="ARBA" id="ARBA00023277"/>
    </source>
</evidence>
<keyword evidence="8" id="KW-0964">Secreted</keyword>
<feature type="compositionally biased region" description="Polar residues" evidence="21">
    <location>
        <begin position="139"/>
        <end position="169"/>
    </location>
</feature>
<evidence type="ECO:0000256" key="1">
    <source>
        <dbReference type="ARBA" id="ARBA00000382"/>
    </source>
</evidence>
<dbReference type="Proteomes" id="UP000572817">
    <property type="component" value="Unassembled WGS sequence"/>
</dbReference>
<dbReference type="GO" id="GO:0009986">
    <property type="term" value="C:cell surface"/>
    <property type="evidence" value="ECO:0007669"/>
    <property type="project" value="TreeGrafter"/>
</dbReference>
<comment type="catalytic activity">
    <reaction evidence="1">
        <text>Hydrolysis of (1-&gt;3)-beta-D-glucosidic linkages in (1-&gt;3)-beta-D-glucans.</text>
        <dbReference type="EC" id="3.2.1.39"/>
    </reaction>
</comment>
<feature type="region of interest" description="Disordered" evidence="21">
    <location>
        <begin position="325"/>
        <end position="356"/>
    </location>
</feature>
<evidence type="ECO:0000256" key="20">
    <source>
        <dbReference type="RuleBase" id="RU004335"/>
    </source>
</evidence>
<evidence type="ECO:0000256" key="8">
    <source>
        <dbReference type="ARBA" id="ARBA00022525"/>
    </source>
</evidence>
<feature type="region of interest" description="Disordered" evidence="21">
    <location>
        <begin position="112"/>
        <end position="238"/>
    </location>
</feature>
<keyword evidence="15" id="KW-0961">Cell wall biogenesis/degradation</keyword>
<dbReference type="AlphaFoldDB" id="A0A8H4N7S5"/>
<evidence type="ECO:0000256" key="4">
    <source>
        <dbReference type="ARBA" id="ARBA00008773"/>
    </source>
</evidence>
<keyword evidence="9" id="KW-0732">Signal</keyword>
<dbReference type="PANTHER" id="PTHR16631:SF17">
    <property type="entry name" value="GLUCAN ENDO-1,3-BETA-GLUCOSIDASE BTGC"/>
    <property type="match status" value="1"/>
</dbReference>
<keyword evidence="13" id="KW-0325">Glycoprotein</keyword>
<evidence type="ECO:0000256" key="11">
    <source>
        <dbReference type="ARBA" id="ARBA00022968"/>
    </source>
</evidence>
<keyword evidence="7" id="KW-0134">Cell wall</keyword>
<comment type="similarity">
    <text evidence="4 20">Belongs to the glycosyl hydrolase 17 family.</text>
</comment>
<organism evidence="24 25">
    <name type="scientific">Botryosphaeria dothidea</name>
    <dbReference type="NCBI Taxonomy" id="55169"/>
    <lineage>
        <taxon>Eukaryota</taxon>
        <taxon>Fungi</taxon>
        <taxon>Dikarya</taxon>
        <taxon>Ascomycota</taxon>
        <taxon>Pezizomycotina</taxon>
        <taxon>Dothideomycetes</taxon>
        <taxon>Dothideomycetes incertae sedis</taxon>
        <taxon>Botryosphaeriales</taxon>
        <taxon>Botryosphaeriaceae</taxon>
        <taxon>Botryosphaeria</taxon>
    </lineage>
</organism>
<feature type="transmembrane region" description="Helical" evidence="22">
    <location>
        <begin position="301"/>
        <end position="324"/>
    </location>
</feature>
<protein>
    <recommendedName>
        <fullName evidence="5">glucan endo-1,3-beta-D-glucosidase</fullName>
        <ecNumber evidence="5">3.2.1.39</ecNumber>
    </recommendedName>
    <alternativeName>
        <fullName evidence="19">Endo-1,3-beta-glucanase btgC</fullName>
    </alternativeName>
    <alternativeName>
        <fullName evidence="18">Laminarinase btgC</fullName>
    </alternativeName>
</protein>
<accession>A0A8H4N7S5</accession>
<dbReference type="GO" id="GO:0071555">
    <property type="term" value="P:cell wall organization"/>
    <property type="evidence" value="ECO:0007669"/>
    <property type="project" value="UniProtKB-KW"/>
</dbReference>
<dbReference type="OrthoDB" id="68336at2759"/>
<evidence type="ECO:0000256" key="7">
    <source>
        <dbReference type="ARBA" id="ARBA00022512"/>
    </source>
</evidence>
<keyword evidence="10 24" id="KW-0378">Hydrolase</keyword>
<evidence type="ECO:0000313" key="24">
    <source>
        <dbReference type="EMBL" id="KAF4312250.1"/>
    </source>
</evidence>
<evidence type="ECO:0000256" key="21">
    <source>
        <dbReference type="SAM" id="MobiDB-lite"/>
    </source>
</evidence>
<evidence type="ECO:0000256" key="17">
    <source>
        <dbReference type="ARBA" id="ARBA00037649"/>
    </source>
</evidence>
<dbReference type="GO" id="GO:0000272">
    <property type="term" value="P:polysaccharide catabolic process"/>
    <property type="evidence" value="ECO:0007669"/>
    <property type="project" value="UniProtKB-KW"/>
</dbReference>
<dbReference type="EMBL" id="WWBZ02000016">
    <property type="protein sequence ID" value="KAF4309089.1"/>
    <property type="molecule type" value="Genomic_DNA"/>
</dbReference>
<evidence type="ECO:0000256" key="12">
    <source>
        <dbReference type="ARBA" id="ARBA00023136"/>
    </source>
</evidence>
<keyword evidence="22" id="KW-0812">Transmembrane</keyword>
<dbReference type="FunFam" id="3.20.20.80:FF:000151">
    <property type="entry name" value="Glucan endo-1,3-beta-glucosidase btgC"/>
    <property type="match status" value="1"/>
</dbReference>
<evidence type="ECO:0000256" key="13">
    <source>
        <dbReference type="ARBA" id="ARBA00023180"/>
    </source>
</evidence>
<sequence>MPSQPPFHRSFSFDNDDEDGHFPHPPAYASHVSQPASVAQPAFDHSAPPPPPQHRNFTHFQPAATGAFASNAFPREPIRQSTTTPGMDNLGESAPGGGITGIALGVANTHQRESGLRALHAAADNPQWDRSGPGGNPLPGNQHQPYSAYSPYTQGSSPAMNPAGYSSQEPLAHPSANESRPSLNSHSNHSANDGYSSFSDDPYNYHSRSAPFGAIDPNDIEDDGDDGIPPPNPNRRTLLGKKGAAAAGAAGAAGAAAGLSHDGSGSYGPLPGGNTEYSHDARGVEKGAYGAAANKNGKKRLWTIVLVALVVVAVIVGVVVGGVLGSRSGQPDDTKDSAAAAKDDEQKNGDLDKDSDEIKKLMNNPDLHRVFPGMDYTPLNAQYPDCLHNPPSQNNITRDVAVLSQLTPAIRLYGTDCNQTEMVLHAIDRLGISDSTKVWLGVWLGNNDTTNDRQIAQFWHILDQHKADPFAGVIVGNEVLYRKDLSSTELAKILGDVKKNLTDHSWDLPLATSDLGDNWTSDLASEVDVVMANIHPFFAGVEAQEATSWTWSFWQNHDVAVTKNLQGKTHVISETGWPSGGGNDCGESTCTSDTQGSVAGVDEMNTFLEDWVCPALKNGTEYFWFELFDEPWKIMYNTKDENWEDKWGLMTVDRKLKSGVKIPDCGGQQAKLPSKR</sequence>
<keyword evidence="22" id="KW-1133">Transmembrane helix</keyword>
<dbReference type="GO" id="GO:0042973">
    <property type="term" value="F:glucan endo-1,3-beta-D-glucosidase activity"/>
    <property type="evidence" value="ECO:0007669"/>
    <property type="project" value="UniProtKB-EC"/>
</dbReference>
<dbReference type="GO" id="GO:0005576">
    <property type="term" value="C:extracellular region"/>
    <property type="evidence" value="ECO:0007669"/>
    <property type="project" value="TreeGrafter"/>
</dbReference>
<keyword evidence="12 22" id="KW-0472">Membrane</keyword>
<evidence type="ECO:0000313" key="25">
    <source>
        <dbReference type="Proteomes" id="UP000572817"/>
    </source>
</evidence>
<evidence type="ECO:0000256" key="15">
    <source>
        <dbReference type="ARBA" id="ARBA00023316"/>
    </source>
</evidence>
<dbReference type="GO" id="GO:0005886">
    <property type="term" value="C:plasma membrane"/>
    <property type="evidence" value="ECO:0007669"/>
    <property type="project" value="UniProtKB-SubCell"/>
</dbReference>
<feature type="region of interest" description="Disordered" evidence="21">
    <location>
        <begin position="1"/>
        <end position="96"/>
    </location>
</feature>
<dbReference type="InterPro" id="IPR000490">
    <property type="entry name" value="Glyco_hydro_17"/>
</dbReference>
<reference evidence="24 25" key="1">
    <citation type="submission" date="2020-04" db="EMBL/GenBank/DDBJ databases">
        <title>Genome Assembly and Annotation of Botryosphaeria dothidea sdau 11-99, a Latent Pathogen of Apple Fruit Ring Rot in China.</title>
        <authorList>
            <person name="Yu C."/>
            <person name="Diao Y."/>
            <person name="Lu Q."/>
            <person name="Zhao J."/>
            <person name="Cui S."/>
            <person name="Peng C."/>
            <person name="He B."/>
            <person name="Liu H."/>
        </authorList>
    </citation>
    <scope>NUCLEOTIDE SEQUENCE [LARGE SCALE GENOMIC DNA]</scope>
    <source>
        <strain evidence="24">Sdau11-99</strain>
        <strain evidence="25">sdau11-99</strain>
    </source>
</reference>
<name>A0A8H4N7S5_9PEZI</name>
<gene>
    <name evidence="23" type="ORF">GTA08_BOTSDO02688</name>
    <name evidence="24" type="ORF">GTA08_BOTSDO12392</name>
</gene>
<evidence type="ECO:0000256" key="19">
    <source>
        <dbReference type="ARBA" id="ARBA00043078"/>
    </source>
</evidence>
<dbReference type="Pfam" id="PF00332">
    <property type="entry name" value="Glyco_hydro_17"/>
    <property type="match status" value="1"/>
</dbReference>
<dbReference type="SUPFAM" id="SSF51445">
    <property type="entry name" value="(Trans)glycosidases"/>
    <property type="match status" value="1"/>
</dbReference>
<feature type="compositionally biased region" description="Basic and acidic residues" evidence="21">
    <location>
        <begin position="330"/>
        <end position="356"/>
    </location>
</feature>
<dbReference type="Gene3D" id="3.20.20.80">
    <property type="entry name" value="Glycosidases"/>
    <property type="match status" value="1"/>
</dbReference>
<evidence type="ECO:0000256" key="2">
    <source>
        <dbReference type="ARBA" id="ARBA00004191"/>
    </source>
</evidence>
<evidence type="ECO:0000256" key="10">
    <source>
        <dbReference type="ARBA" id="ARBA00022801"/>
    </source>
</evidence>
<comment type="subcellular location">
    <subcellularLocation>
        <location evidence="3">Cell membrane</location>
        <topology evidence="3">Single-pass type II membrane protein</topology>
    </subcellularLocation>
    <subcellularLocation>
        <location evidence="2">Secreted</location>
        <location evidence="2">Cell wall</location>
    </subcellularLocation>
</comment>
<evidence type="ECO:0000313" key="23">
    <source>
        <dbReference type="EMBL" id="KAF4309089.1"/>
    </source>
</evidence>
<dbReference type="GO" id="GO:0009277">
    <property type="term" value="C:fungal-type cell wall"/>
    <property type="evidence" value="ECO:0007669"/>
    <property type="project" value="TreeGrafter"/>
</dbReference>
<proteinExistence type="inferred from homology"/>
<evidence type="ECO:0000256" key="3">
    <source>
        <dbReference type="ARBA" id="ARBA00004401"/>
    </source>
</evidence>
<evidence type="ECO:0000256" key="6">
    <source>
        <dbReference type="ARBA" id="ARBA00022475"/>
    </source>
</evidence>
<evidence type="ECO:0000256" key="16">
    <source>
        <dbReference type="ARBA" id="ARBA00023326"/>
    </source>
</evidence>
<dbReference type="InterPro" id="IPR017853">
    <property type="entry name" value="GH"/>
</dbReference>
<dbReference type="PANTHER" id="PTHR16631">
    <property type="entry name" value="GLUCAN 1,3-BETA-GLUCOSIDASE"/>
    <property type="match status" value="1"/>
</dbReference>
<dbReference type="InterPro" id="IPR050732">
    <property type="entry name" value="Beta-glucan_modifiers"/>
</dbReference>
<evidence type="ECO:0000256" key="22">
    <source>
        <dbReference type="SAM" id="Phobius"/>
    </source>
</evidence>